<dbReference type="EMBL" id="JBEPFB010000017">
    <property type="protein sequence ID" value="MER7377150.1"/>
    <property type="molecule type" value="Genomic_DNA"/>
</dbReference>
<name>A0ABV1XZZ2_9ACTN</name>
<keyword evidence="2" id="KW-1185">Reference proteome</keyword>
<dbReference type="Proteomes" id="UP001486207">
    <property type="component" value="Unassembled WGS sequence"/>
</dbReference>
<comment type="caution">
    <text evidence="1">The sequence shown here is derived from an EMBL/GenBank/DDBJ whole genome shotgun (WGS) entry which is preliminary data.</text>
</comment>
<dbReference type="RefSeq" id="WP_190074185.1">
    <property type="nucleotide sequence ID" value="NZ_BNBM01000017.1"/>
</dbReference>
<evidence type="ECO:0008006" key="3">
    <source>
        <dbReference type="Google" id="ProtNLM"/>
    </source>
</evidence>
<evidence type="ECO:0000313" key="2">
    <source>
        <dbReference type="Proteomes" id="UP001486207"/>
    </source>
</evidence>
<protein>
    <recommendedName>
        <fullName evidence="3">Phosphoadenosine phosphosulphate reductase domain-containing protein</fullName>
    </recommendedName>
</protein>
<organism evidence="1 2">
    <name type="scientific">Streptomyces lanatus</name>
    <dbReference type="NCBI Taxonomy" id="66900"/>
    <lineage>
        <taxon>Bacteria</taxon>
        <taxon>Bacillati</taxon>
        <taxon>Actinomycetota</taxon>
        <taxon>Actinomycetes</taxon>
        <taxon>Kitasatosporales</taxon>
        <taxon>Streptomycetaceae</taxon>
        <taxon>Streptomyces</taxon>
    </lineage>
</organism>
<evidence type="ECO:0000313" key="1">
    <source>
        <dbReference type="EMBL" id="MER7377150.1"/>
    </source>
</evidence>
<sequence>MSVPALFDLPDVPLSTAAVPATFRPSGITVLSYGLGADSTAILLQFLAAPERYGLRPDLSDLVVVHAVTGDEWPDSLEFVERLVLPLLRAARVRLVQIARGGPEDADGVVILDDSRQPCRIFAQGPWRLSDELRAAGTVPQMARGKRTCSIKFKGWCLDAWAAAEFGTSSFRRVIGYHAGEMDRAEKDSGIQREANAGAGRTICEPYYPLIHARMGRAAVEAYVLERLGEKIRKSYCAQCPFSGVCASRGAHEERLRLHPHVAADVLRMEYVSQALNERQALYGEKSLGGRLTQDGRNAAVLDAFALSLTQAPHAVYEIRRIYFAARTDDCRKWHGKSCRAPRWWCRQPRTELCAQAHPVGRFEPWCSGHDECRGEAKKGQAWRSVRTVYEGTRAEAEAYVWAMAAKHGMRLEAGEHSGIERAHYMTEGDSYPTASAYLVAAPAGVHDKQRPTFEERFTQLTGRVGTVGTPVRELPEQKPRRLTGGAPRILRAKTIGGVMLIA</sequence>
<reference evidence="1 2" key="1">
    <citation type="submission" date="2024-06" db="EMBL/GenBank/DDBJ databases">
        <title>The Natural Products Discovery Center: Release of the First 8490 Sequenced Strains for Exploring Actinobacteria Biosynthetic Diversity.</title>
        <authorList>
            <person name="Kalkreuter E."/>
            <person name="Kautsar S.A."/>
            <person name="Yang D."/>
            <person name="Bader C.D."/>
            <person name="Teijaro C.N."/>
            <person name="Fluegel L."/>
            <person name="Davis C.M."/>
            <person name="Simpson J.R."/>
            <person name="Lauterbach L."/>
            <person name="Steele A.D."/>
            <person name="Gui C."/>
            <person name="Meng S."/>
            <person name="Li G."/>
            <person name="Viehrig K."/>
            <person name="Ye F."/>
            <person name="Su P."/>
            <person name="Kiefer A.F."/>
            <person name="Nichols A."/>
            <person name="Cepeda A.J."/>
            <person name="Yan W."/>
            <person name="Fan B."/>
            <person name="Jiang Y."/>
            <person name="Adhikari A."/>
            <person name="Zheng C.-J."/>
            <person name="Schuster L."/>
            <person name="Cowan T.M."/>
            <person name="Smanski M.J."/>
            <person name="Chevrette M.G."/>
            <person name="De Carvalho L.P.S."/>
            <person name="Shen B."/>
        </authorList>
    </citation>
    <scope>NUCLEOTIDE SEQUENCE [LARGE SCALE GENOMIC DNA]</scope>
    <source>
        <strain evidence="1 2">NPDC000155</strain>
    </source>
</reference>
<gene>
    <name evidence="1" type="ORF">ABT384_31425</name>
</gene>
<proteinExistence type="predicted"/>
<accession>A0ABV1XZZ2</accession>